<reference evidence="1" key="1">
    <citation type="submission" date="2022-08" db="EMBL/GenBank/DDBJ databases">
        <title>Genome Sequence of Lecanicillium fungicola.</title>
        <authorList>
            <person name="Buettner E."/>
        </authorList>
    </citation>
    <scope>NUCLEOTIDE SEQUENCE</scope>
    <source>
        <strain evidence="1">Babe33</strain>
    </source>
</reference>
<sequence>MAMAVLPEPFASIPREPLLFMRPTTIERLDRLSECIAPAGPRPVRLFVSREDVNSGLGGAGGNKLRKLEYAYTKVSVLADALAQTPRPTHLITEGGIQSNHVRQVAAAAAKLGLKAALVAKDLVPERTSNSDSIKAKAYTDLGNVQLTHLMSAIHTNSSADVGEELLDGGTGYHIPSGASTHPLGGLGYARWAFEITEYEREHGELFNAVVVATMSGSTLAGIVAGLKLADKLSSAAGKPVPQRQIVGVAAGPADNDDIGELVLRIAKTTAEKIGLSEAELTRADFSVDARWHGGSYGRLDDQTKTNIKLAASMEGLITDPVYSGKALTGMCEMVRAGELWGNILFVHTGGVCSISAYPDLR</sequence>
<organism evidence="1 2">
    <name type="scientific">Zarea fungicola</name>
    <dbReference type="NCBI Taxonomy" id="93591"/>
    <lineage>
        <taxon>Eukaryota</taxon>
        <taxon>Fungi</taxon>
        <taxon>Dikarya</taxon>
        <taxon>Ascomycota</taxon>
        <taxon>Pezizomycotina</taxon>
        <taxon>Sordariomycetes</taxon>
        <taxon>Hypocreomycetidae</taxon>
        <taxon>Hypocreales</taxon>
        <taxon>Cordycipitaceae</taxon>
        <taxon>Zarea</taxon>
    </lineage>
</organism>
<keyword evidence="2" id="KW-1185">Reference proteome</keyword>
<proteinExistence type="predicted"/>
<protein>
    <submittedName>
        <fullName evidence="1">Uncharacterized protein</fullName>
    </submittedName>
</protein>
<dbReference type="EMBL" id="JANJQO010001036">
    <property type="protein sequence ID" value="KAJ2973052.1"/>
    <property type="molecule type" value="Genomic_DNA"/>
</dbReference>
<accession>A0ACC1N2B6</accession>
<evidence type="ECO:0000313" key="1">
    <source>
        <dbReference type="EMBL" id="KAJ2973052.1"/>
    </source>
</evidence>
<evidence type="ECO:0000313" key="2">
    <source>
        <dbReference type="Proteomes" id="UP001143910"/>
    </source>
</evidence>
<gene>
    <name evidence="1" type="ORF">NQ176_g6817</name>
</gene>
<name>A0ACC1N2B6_9HYPO</name>
<comment type="caution">
    <text evidence="1">The sequence shown here is derived from an EMBL/GenBank/DDBJ whole genome shotgun (WGS) entry which is preliminary data.</text>
</comment>
<dbReference type="Proteomes" id="UP001143910">
    <property type="component" value="Unassembled WGS sequence"/>
</dbReference>